<dbReference type="CDD" id="cd00075">
    <property type="entry name" value="HATPase"/>
    <property type="match status" value="1"/>
</dbReference>
<keyword evidence="8" id="KW-1133">Transmembrane helix</keyword>
<comment type="subcellular location">
    <subcellularLocation>
        <location evidence="2">Membrane</location>
    </subcellularLocation>
</comment>
<dbReference type="InterPro" id="IPR036890">
    <property type="entry name" value="HATPase_C_sf"/>
</dbReference>
<evidence type="ECO:0000256" key="10">
    <source>
        <dbReference type="ARBA" id="ARBA00023136"/>
    </source>
</evidence>
<dbReference type="InterPro" id="IPR003594">
    <property type="entry name" value="HATPase_dom"/>
</dbReference>
<dbReference type="InterPro" id="IPR004358">
    <property type="entry name" value="Sig_transdc_His_kin-like_C"/>
</dbReference>
<dbReference type="RefSeq" id="WP_239132205.1">
    <property type="nucleotide sequence ID" value="NZ_BAAATX010000002.1"/>
</dbReference>
<sequence length="142" mass="15024">MTRAAVARVRMRAPGLTFDADLAPGAVHGRPGELERMIVNVLDNAAKFSPPGTTVHIKLLADDESGSCTLSVADDGPGIDEADRPHVFERFYRATAARSMPGSGLGLAIVAQTARQHGGSVTAEPHRPGGTVVTIRLPRTYR</sequence>
<dbReference type="PANTHER" id="PTHR45436">
    <property type="entry name" value="SENSOR HISTIDINE KINASE YKOH"/>
    <property type="match status" value="1"/>
</dbReference>
<keyword evidence="13" id="KW-1185">Reference proteome</keyword>
<keyword evidence="4" id="KW-0597">Phosphoprotein</keyword>
<gene>
    <name evidence="12" type="ORF">Adu01nite_14640</name>
</gene>
<reference evidence="12 13" key="1">
    <citation type="submission" date="2021-01" db="EMBL/GenBank/DDBJ databases">
        <title>Whole genome shotgun sequence of Actinoplanes durhamensis NBRC 14914.</title>
        <authorList>
            <person name="Komaki H."/>
            <person name="Tamura T."/>
        </authorList>
    </citation>
    <scope>NUCLEOTIDE SEQUENCE [LARGE SCALE GENOMIC DNA]</scope>
    <source>
        <strain evidence="12 13">NBRC 14914</strain>
    </source>
</reference>
<evidence type="ECO:0000256" key="5">
    <source>
        <dbReference type="ARBA" id="ARBA00022679"/>
    </source>
</evidence>
<dbReference type="Gene3D" id="3.30.565.10">
    <property type="entry name" value="Histidine kinase-like ATPase, C-terminal domain"/>
    <property type="match status" value="1"/>
</dbReference>
<keyword evidence="10" id="KW-0472">Membrane</keyword>
<proteinExistence type="predicted"/>
<dbReference type="SMART" id="SM00387">
    <property type="entry name" value="HATPase_c"/>
    <property type="match status" value="1"/>
</dbReference>
<feature type="domain" description="Histidine kinase" evidence="11">
    <location>
        <begin position="1"/>
        <end position="141"/>
    </location>
</feature>
<keyword evidence="9" id="KW-0902">Two-component regulatory system</keyword>
<evidence type="ECO:0000256" key="7">
    <source>
        <dbReference type="ARBA" id="ARBA00022777"/>
    </source>
</evidence>
<keyword evidence="5" id="KW-0808">Transferase</keyword>
<evidence type="ECO:0000259" key="11">
    <source>
        <dbReference type="PROSITE" id="PS50109"/>
    </source>
</evidence>
<dbReference type="PROSITE" id="PS50109">
    <property type="entry name" value="HIS_KIN"/>
    <property type="match status" value="1"/>
</dbReference>
<dbReference type="SUPFAM" id="SSF55874">
    <property type="entry name" value="ATPase domain of HSP90 chaperone/DNA topoisomerase II/histidine kinase"/>
    <property type="match status" value="1"/>
</dbReference>
<evidence type="ECO:0000256" key="1">
    <source>
        <dbReference type="ARBA" id="ARBA00000085"/>
    </source>
</evidence>
<comment type="caution">
    <text evidence="12">The sequence shown here is derived from an EMBL/GenBank/DDBJ whole genome shotgun (WGS) entry which is preliminary data.</text>
</comment>
<comment type="catalytic activity">
    <reaction evidence="1">
        <text>ATP + protein L-histidine = ADP + protein N-phospho-L-histidine.</text>
        <dbReference type="EC" id="2.7.13.3"/>
    </reaction>
</comment>
<keyword evidence="7" id="KW-0418">Kinase</keyword>
<evidence type="ECO:0000256" key="6">
    <source>
        <dbReference type="ARBA" id="ARBA00022692"/>
    </source>
</evidence>
<evidence type="ECO:0000256" key="9">
    <source>
        <dbReference type="ARBA" id="ARBA00023012"/>
    </source>
</evidence>
<evidence type="ECO:0000313" key="13">
    <source>
        <dbReference type="Proteomes" id="UP000637628"/>
    </source>
</evidence>
<dbReference type="InterPro" id="IPR005467">
    <property type="entry name" value="His_kinase_dom"/>
</dbReference>
<dbReference type="EC" id="2.7.13.3" evidence="3"/>
<dbReference type="PRINTS" id="PR00344">
    <property type="entry name" value="BCTRLSENSOR"/>
</dbReference>
<evidence type="ECO:0000256" key="4">
    <source>
        <dbReference type="ARBA" id="ARBA00022553"/>
    </source>
</evidence>
<accession>A0ABQ3YRH7</accession>
<dbReference type="Pfam" id="PF02518">
    <property type="entry name" value="HATPase_c"/>
    <property type="match status" value="1"/>
</dbReference>
<dbReference type="PANTHER" id="PTHR45436:SF5">
    <property type="entry name" value="SENSOR HISTIDINE KINASE TRCS"/>
    <property type="match status" value="1"/>
</dbReference>
<organism evidence="12 13">
    <name type="scientific">Paractinoplanes durhamensis</name>
    <dbReference type="NCBI Taxonomy" id="113563"/>
    <lineage>
        <taxon>Bacteria</taxon>
        <taxon>Bacillati</taxon>
        <taxon>Actinomycetota</taxon>
        <taxon>Actinomycetes</taxon>
        <taxon>Micromonosporales</taxon>
        <taxon>Micromonosporaceae</taxon>
        <taxon>Paractinoplanes</taxon>
    </lineage>
</organism>
<evidence type="ECO:0000256" key="8">
    <source>
        <dbReference type="ARBA" id="ARBA00022989"/>
    </source>
</evidence>
<evidence type="ECO:0000256" key="2">
    <source>
        <dbReference type="ARBA" id="ARBA00004370"/>
    </source>
</evidence>
<protein>
    <recommendedName>
        <fullName evidence="3">histidine kinase</fullName>
        <ecNumber evidence="3">2.7.13.3</ecNumber>
    </recommendedName>
</protein>
<evidence type="ECO:0000313" key="12">
    <source>
        <dbReference type="EMBL" id="GIE00114.1"/>
    </source>
</evidence>
<keyword evidence="6" id="KW-0812">Transmembrane</keyword>
<evidence type="ECO:0000256" key="3">
    <source>
        <dbReference type="ARBA" id="ARBA00012438"/>
    </source>
</evidence>
<name>A0ABQ3YRH7_9ACTN</name>
<dbReference type="Proteomes" id="UP000637628">
    <property type="component" value="Unassembled WGS sequence"/>
</dbReference>
<dbReference type="EMBL" id="BOML01000013">
    <property type="protein sequence ID" value="GIE00114.1"/>
    <property type="molecule type" value="Genomic_DNA"/>
</dbReference>
<dbReference type="InterPro" id="IPR050428">
    <property type="entry name" value="TCS_sensor_his_kinase"/>
</dbReference>